<dbReference type="Gene3D" id="3.20.20.70">
    <property type="entry name" value="Aldolase class I"/>
    <property type="match status" value="1"/>
</dbReference>
<dbReference type="Pfam" id="PF16714">
    <property type="entry name" value="TyrRSs_C"/>
    <property type="match status" value="1"/>
</dbReference>
<dbReference type="PANTHER" id="PTHR31268:SF32">
    <property type="entry name" value="GALACTINOL--SUCROSE GALACTOSYLTRANSFERASE 2-RELATED"/>
    <property type="match status" value="1"/>
</dbReference>
<evidence type="ECO:0000313" key="16">
    <source>
        <dbReference type="Proteomes" id="UP000030143"/>
    </source>
</evidence>
<comment type="similarity">
    <text evidence="2 12">Belongs to the class-I aminoacyl-tRNA synthetase family.</text>
</comment>
<dbReference type="Pfam" id="PF05691">
    <property type="entry name" value="Raffinose_syn"/>
    <property type="match status" value="1"/>
</dbReference>
<evidence type="ECO:0000256" key="8">
    <source>
        <dbReference type="ARBA" id="ARBA00023146"/>
    </source>
</evidence>
<keyword evidence="6 12" id="KW-0067">ATP-binding</keyword>
<comment type="caution">
    <text evidence="15">The sequence shown here is derived from an EMBL/GenBank/DDBJ whole genome shotgun (WGS) entry which is preliminary data.</text>
</comment>
<dbReference type="FunFam" id="3.20.20.70:FF:000222">
    <property type="entry name" value="Raffinose synthase Sip1 protein"/>
    <property type="match status" value="1"/>
</dbReference>
<dbReference type="InterPro" id="IPR001412">
    <property type="entry name" value="aa-tRNA-synth_I_CS"/>
</dbReference>
<feature type="compositionally biased region" description="Polar residues" evidence="13">
    <location>
        <begin position="1"/>
        <end position="22"/>
    </location>
</feature>
<dbReference type="GO" id="GO:0005524">
    <property type="term" value="F:ATP binding"/>
    <property type="evidence" value="ECO:0007669"/>
    <property type="project" value="UniProtKB-KW"/>
</dbReference>
<evidence type="ECO:0000256" key="3">
    <source>
        <dbReference type="ARBA" id="ARBA00007240"/>
    </source>
</evidence>
<dbReference type="SUPFAM" id="SSF51445">
    <property type="entry name" value="(Trans)glycosidases"/>
    <property type="match status" value="1"/>
</dbReference>
<feature type="compositionally biased region" description="Polar residues" evidence="13">
    <location>
        <begin position="1389"/>
        <end position="1416"/>
    </location>
</feature>
<dbReference type="InterPro" id="IPR013785">
    <property type="entry name" value="Aldolase_TIM"/>
</dbReference>
<dbReference type="GeneID" id="27678945"/>
<dbReference type="Gene3D" id="3.40.50.620">
    <property type="entry name" value="HUPs"/>
    <property type="match status" value="1"/>
</dbReference>
<dbReference type="RefSeq" id="XP_016596232.1">
    <property type="nucleotide sequence ID" value="XM_016743525.1"/>
</dbReference>
<keyword evidence="9" id="KW-0119">Carbohydrate metabolism</keyword>
<feature type="domain" description="Tyrosyl-tRNA synthetase C-terminal" evidence="14">
    <location>
        <begin position="1416"/>
        <end position="1533"/>
    </location>
</feature>
<reference evidence="15 16" key="1">
    <citation type="journal article" date="2015" name="Mol. Plant Microbe Interact.">
        <title>Genome, transcriptome, and functional analyses of Penicillium expansum provide new insights into secondary metabolism and pathogenicity.</title>
        <authorList>
            <person name="Ballester A.R."/>
            <person name="Marcet-Houben M."/>
            <person name="Levin E."/>
            <person name="Sela N."/>
            <person name="Selma-Lazaro C."/>
            <person name="Carmona L."/>
            <person name="Wisniewski M."/>
            <person name="Droby S."/>
            <person name="Gonzalez-Candelas L."/>
            <person name="Gabaldon T."/>
        </authorList>
    </citation>
    <scope>NUCLEOTIDE SEQUENCE [LARGE SCALE GENOMIC DNA]</scope>
    <source>
        <strain evidence="15 16">MD-8</strain>
    </source>
</reference>
<organism evidence="15 16">
    <name type="scientific">Penicillium expansum</name>
    <name type="common">Blue mold rot fungus</name>
    <dbReference type="NCBI Taxonomy" id="27334"/>
    <lineage>
        <taxon>Eukaryota</taxon>
        <taxon>Fungi</taxon>
        <taxon>Dikarya</taxon>
        <taxon>Ascomycota</taxon>
        <taxon>Pezizomycotina</taxon>
        <taxon>Eurotiomycetes</taxon>
        <taxon>Eurotiomycetidae</taxon>
        <taxon>Eurotiales</taxon>
        <taxon>Aspergillaceae</taxon>
        <taxon>Penicillium</taxon>
    </lineage>
</organism>
<feature type="region of interest" description="Disordered" evidence="13">
    <location>
        <begin position="1527"/>
        <end position="1549"/>
    </location>
</feature>
<evidence type="ECO:0000259" key="14">
    <source>
        <dbReference type="Pfam" id="PF16714"/>
    </source>
</evidence>
<dbReference type="EC" id="6.1.1.1" evidence="12"/>
<dbReference type="GO" id="GO:0004831">
    <property type="term" value="F:tyrosine-tRNA ligase activity"/>
    <property type="evidence" value="ECO:0007669"/>
    <property type="project" value="UniProtKB-EC"/>
</dbReference>
<evidence type="ECO:0000256" key="4">
    <source>
        <dbReference type="ARBA" id="ARBA00022598"/>
    </source>
</evidence>
<evidence type="ECO:0000256" key="12">
    <source>
        <dbReference type="RuleBase" id="RU361234"/>
    </source>
</evidence>
<feature type="region of interest" description="Disordered" evidence="13">
    <location>
        <begin position="1373"/>
        <end position="1416"/>
    </location>
</feature>
<evidence type="ECO:0000256" key="7">
    <source>
        <dbReference type="ARBA" id="ARBA00022917"/>
    </source>
</evidence>
<dbReference type="PANTHER" id="PTHR31268">
    <property type="match status" value="1"/>
</dbReference>
<dbReference type="InterPro" id="IPR017853">
    <property type="entry name" value="GH"/>
</dbReference>
<dbReference type="InterPro" id="IPR002305">
    <property type="entry name" value="aa-tRNA-synth_Ic"/>
</dbReference>
<dbReference type="CDD" id="cd00805">
    <property type="entry name" value="TyrRS_core"/>
    <property type="match status" value="1"/>
</dbReference>
<evidence type="ECO:0000256" key="10">
    <source>
        <dbReference type="ARBA" id="ARBA00048248"/>
    </source>
</evidence>
<evidence type="ECO:0000256" key="6">
    <source>
        <dbReference type="ARBA" id="ARBA00022840"/>
    </source>
</evidence>
<sequence>MQVNNRDISTLPIQGPGQSARQPQAPFVQPAQMAMFARVTSYPPLGQLTCLQPALEILRSEEDALRFTVTIESSSSFPAQSWEAQIWHNITSPEWGSLPLKRCDMGFAALMTGNDSDYHYHRYVFSEEISLPAAGGHAQFTVRFRTGPDTEWQWANQTHPVSDGEIIYSARHSDFEKAVSTDVAGRAPKKQLEKYIDNLQDDLQIESRLSEAPGSVLWALSGDIDGARNGSSTIKRLALGTPSSVVRYFSLVRVSSAWLGPRHGKNNFRITEDAMLCSFLREDGVNLVLLAVSGVNDVLTMFQSGAKGEVVISAKSDDSEASKFHVLVSAAENFEVAMSALIYEARKVVRPFADGSHLDLEDSVPLSPPGDDMVLVEKDPSAQWLSEWFDGLAYCTWNGLGQDLTEEKILHALDSLKANGINIVNLIIDDGWQANDNEGESQFKQGWKHFEAHSKGFPKGLKHTVGAIHRAHPNIEHIAVWHALLGYWGGISPDGDLAQRFKTKQVRIKDPAANGPIVENLPDGTILAIDPDDIKRFYDEFYSYLTSVGIDSVKTDAQFFLDLLEDPADRRKFMTSYQDAWSIASLQHFSTRSISCGSMIPQIIFHSQIPTNKPTLPLRNSDDFFPNVVASHPWHVFCNAHNALLTRYLNVLPDWDMFQTSHPYASFHAAARCVSGGPIYITDEPGKHDLTLLDQMTAPTVKGTTVILRPSVIGRTIDMYHDYSEGHVLRVGSYTGWAKTGSGILGLFNIQSAEASSIVSLMDFSGIHEDSEGQYIVRAHSSGKISHRMSPTRDSLVSVVLEPKGWEILTAYPTRSFTLKGSHGDNVSRTHVAVLGLLGKMTGAAAVVTSDISVVENGRLRVDISLKALGTLGIYFSDLQNKTIAKNFMVTILGLPIPQNTVWKQGGENAHVLAIDVLAAWKSMKLDSGWSNEAFVQVFSASLGQAPYRSLLAPRRIPCGARSFAATTAIPLRGDSNRPVLSASQSGTCFQQQRWITQKYIQRMKDGEKEWAGFAKEIKAGNRKNFAQHLEERGLIHDVVGERDLLHKVLTEKRAGIYVGIDPTAPSMHVGHMLPFMVLAWGYVWGLPVTFLLGGATSRVGDPSGRLKGRDAVHSSIRKANMASMHMQLKKLGSSIEQYGRRHGHEKNPMWKRALTNNNTWWNSMPFLEVLRDLGAFMRLGPMLGRDTVKTRLNQGDGMSFAEFSYPILQAWDWWTLFQKGTQIQVGGADQYGNILFGMEAVKSISRNTADEQIRNPLESELDRPIGFTTPLLTTASGEKLGKSAGNAVWLDKDLTSTFELYQYFVRTPDDVVEQYLKLFTFIPLPEIATIMKEQNKDPSKRVAQHKLALEFVELVHGKAEADAVALQHRQLFRPRSSTAEPTPLLKSSPPQAGHPQSPTAGFQTPQSGNPYAPQTNWANMGDIKVTLPESLVFNQPFNKILWSAGLVSSKSEGHRVIVNNGAKVGSRPGDSGPMSDQLSFTPIRPWDAEKTKEFVLNGNLLMLKLGKWKLKAVHIVTDEEYRAQGLTAPGWETEEIEPTEPTEPTKSD</sequence>
<dbReference type="Proteomes" id="UP000030143">
    <property type="component" value="Unassembled WGS sequence"/>
</dbReference>
<dbReference type="GO" id="GO:0003723">
    <property type="term" value="F:RNA binding"/>
    <property type="evidence" value="ECO:0007669"/>
    <property type="project" value="InterPro"/>
</dbReference>
<evidence type="ECO:0000313" key="15">
    <source>
        <dbReference type="EMBL" id="KGO53643.1"/>
    </source>
</evidence>
<evidence type="ECO:0000256" key="1">
    <source>
        <dbReference type="ARBA" id="ARBA00001255"/>
    </source>
</evidence>
<keyword evidence="16" id="KW-1185">Reference proteome</keyword>
<keyword evidence="5 12" id="KW-0547">Nucleotide-binding</keyword>
<dbReference type="Gene3D" id="1.10.240.10">
    <property type="entry name" value="Tyrosyl-Transfer RNA Synthetase"/>
    <property type="match status" value="1"/>
</dbReference>
<dbReference type="Pfam" id="PF00579">
    <property type="entry name" value="tRNA-synt_1b"/>
    <property type="match status" value="1"/>
</dbReference>
<evidence type="ECO:0000256" key="13">
    <source>
        <dbReference type="SAM" id="MobiDB-lite"/>
    </source>
</evidence>
<accession>A0A0A2KPX3</accession>
<name>A0A0A2KPX3_PENEN</name>
<dbReference type="GO" id="GO:0047274">
    <property type="term" value="F:galactinol-sucrose galactosyltransferase activity"/>
    <property type="evidence" value="ECO:0007669"/>
    <property type="project" value="UniProtKB-EC"/>
</dbReference>
<evidence type="ECO:0000256" key="5">
    <source>
        <dbReference type="ARBA" id="ARBA00022741"/>
    </source>
</evidence>
<dbReference type="PRINTS" id="PR01040">
    <property type="entry name" value="TRNASYNTHTYR"/>
</dbReference>
<dbReference type="InterPro" id="IPR014729">
    <property type="entry name" value="Rossmann-like_a/b/a_fold"/>
</dbReference>
<dbReference type="GO" id="GO:0006437">
    <property type="term" value="P:tyrosyl-tRNA aminoacylation"/>
    <property type="evidence" value="ECO:0007669"/>
    <property type="project" value="InterPro"/>
</dbReference>
<dbReference type="InterPro" id="IPR008811">
    <property type="entry name" value="Glycosyl_hydrolases_36"/>
</dbReference>
<gene>
    <name evidence="15" type="ORF">PEX2_062540</name>
</gene>
<dbReference type="FunFam" id="3.40.50.620:FF:000227">
    <property type="entry name" value="Tyrosine--tRNA ligase"/>
    <property type="match status" value="1"/>
</dbReference>
<keyword evidence="4 12" id="KW-0436">Ligase</keyword>
<evidence type="ECO:0000256" key="9">
    <source>
        <dbReference type="ARBA" id="ARBA00023277"/>
    </source>
</evidence>
<dbReference type="NCBIfam" id="TIGR00234">
    <property type="entry name" value="tyrS"/>
    <property type="match status" value="1"/>
</dbReference>
<proteinExistence type="inferred from homology"/>
<dbReference type="PROSITE" id="PS00178">
    <property type="entry name" value="AA_TRNA_LIGASE_I"/>
    <property type="match status" value="1"/>
</dbReference>
<dbReference type="SUPFAM" id="SSF52374">
    <property type="entry name" value="Nucleotidylyl transferase"/>
    <property type="match status" value="1"/>
</dbReference>
<dbReference type="STRING" id="27334.A0A0A2KPX3"/>
<keyword evidence="7 12" id="KW-0648">Protein biosynthesis</keyword>
<keyword evidence="8 12" id="KW-0030">Aminoacyl-tRNA synthetase</keyword>
<dbReference type="EMBL" id="JQFZ01000248">
    <property type="protein sequence ID" value="KGO53643.1"/>
    <property type="molecule type" value="Genomic_DNA"/>
</dbReference>
<comment type="similarity">
    <text evidence="3">Belongs to the glycosyl hydrolases 36 family.</text>
</comment>
<evidence type="ECO:0000256" key="11">
    <source>
        <dbReference type="ARBA" id="ARBA00049426"/>
    </source>
</evidence>
<dbReference type="HOGENOM" id="CLU_246451_0_0_1"/>
<comment type="catalytic activity">
    <reaction evidence="10 12">
        <text>tRNA(Tyr) + L-tyrosine + ATP = L-tyrosyl-tRNA(Tyr) + AMP + diphosphate + H(+)</text>
        <dbReference type="Rhea" id="RHEA:10220"/>
        <dbReference type="Rhea" id="RHEA-COMP:9706"/>
        <dbReference type="Rhea" id="RHEA-COMP:9707"/>
        <dbReference type="ChEBI" id="CHEBI:15378"/>
        <dbReference type="ChEBI" id="CHEBI:30616"/>
        <dbReference type="ChEBI" id="CHEBI:33019"/>
        <dbReference type="ChEBI" id="CHEBI:58315"/>
        <dbReference type="ChEBI" id="CHEBI:78442"/>
        <dbReference type="ChEBI" id="CHEBI:78536"/>
        <dbReference type="ChEBI" id="CHEBI:456215"/>
        <dbReference type="EC" id="6.1.1.1"/>
    </reaction>
</comment>
<comment type="catalytic activity">
    <reaction evidence="11">
        <text>alpha-D-galactosyl-(1-&gt;3)-1D-myo-inositol + sucrose = raffinose + myo-inositol</text>
        <dbReference type="Rhea" id="RHEA:20161"/>
        <dbReference type="ChEBI" id="CHEBI:16634"/>
        <dbReference type="ChEBI" id="CHEBI:17268"/>
        <dbReference type="ChEBI" id="CHEBI:17505"/>
        <dbReference type="ChEBI" id="CHEBI:17992"/>
        <dbReference type="EC" id="2.4.1.82"/>
    </reaction>
</comment>
<evidence type="ECO:0000256" key="2">
    <source>
        <dbReference type="ARBA" id="ARBA00005594"/>
    </source>
</evidence>
<comment type="catalytic activity">
    <reaction evidence="1">
        <text>Hydrolysis of terminal, non-reducing alpha-D-galactose residues in alpha-D-galactosides, including galactose oligosaccharides, galactomannans and galactolipids.</text>
        <dbReference type="EC" id="3.2.1.22"/>
    </reaction>
</comment>
<dbReference type="VEuPathDB" id="FungiDB:PEXP_091300"/>
<dbReference type="InterPro" id="IPR002307">
    <property type="entry name" value="Tyr-tRNA-ligase"/>
</dbReference>
<dbReference type="InterPro" id="IPR032005">
    <property type="entry name" value="TyrRSs_C"/>
</dbReference>
<feature type="region of interest" description="Disordered" evidence="13">
    <location>
        <begin position="1"/>
        <end position="23"/>
    </location>
</feature>
<protein>
    <recommendedName>
        <fullName evidence="12">Tyrosine--tRNA ligase</fullName>
        <ecNumber evidence="12">6.1.1.1</ecNumber>
    </recommendedName>
    <alternativeName>
        <fullName evidence="12">Tyrosyl-tRNA synthetase</fullName>
    </alternativeName>
</protein>
<dbReference type="GO" id="GO:0004557">
    <property type="term" value="F:alpha-galactosidase activity"/>
    <property type="evidence" value="ECO:0007669"/>
    <property type="project" value="UniProtKB-EC"/>
</dbReference>
<dbReference type="FunFam" id="1.10.240.10:FF:000001">
    <property type="entry name" value="Tyrosine--tRNA ligase"/>
    <property type="match status" value="1"/>
</dbReference>